<dbReference type="RefSeq" id="YP_008771369.1">
    <property type="nucleotide sequence ID" value="NC_022771.1"/>
</dbReference>
<evidence type="ECO:0000313" key="3">
    <source>
        <dbReference type="Proteomes" id="UP000017648"/>
    </source>
</evidence>
<dbReference type="RefSeq" id="YP_008771610.1">
    <property type="nucleotide sequence ID" value="NC_022771.1"/>
</dbReference>
<accession>U5PUG5</accession>
<dbReference type="GeneID" id="17959927"/>
<sequence>MRQSLETWKNIFRNLEEEGEQLEVIWLEGSDEWCLCAGTELFEDGFKTEDEANDRLEYLENIIL</sequence>
<evidence type="ECO:0000313" key="2">
    <source>
        <dbReference type="EMBL" id="AGY47509.1"/>
    </source>
</evidence>
<organism evidence="2 3">
    <name type="scientific">Bacillus phage Grass</name>
    <dbReference type="NCBI Taxonomy" id="1406785"/>
    <lineage>
        <taxon>Viruses</taxon>
        <taxon>Duplodnaviria</taxon>
        <taxon>Heunggongvirae</taxon>
        <taxon>Uroviricota</taxon>
        <taxon>Caudoviricetes</taxon>
        <taxon>Herelleviridae</taxon>
        <taxon>Bastillevirinae</taxon>
        <taxon>Nitunavirus</taxon>
        <taxon>Nitunavirus grass</taxon>
    </lineage>
</organism>
<dbReference type="KEGG" id="vg:17959927"/>
<organismHost>
    <name type="scientific">Bacillus subtilis</name>
    <dbReference type="NCBI Taxonomy" id="1423"/>
</organismHost>
<evidence type="ECO:0000313" key="1">
    <source>
        <dbReference type="EMBL" id="AGY47268.1"/>
    </source>
</evidence>
<dbReference type="Proteomes" id="UP000017648">
    <property type="component" value="Segment"/>
</dbReference>
<proteinExistence type="predicted"/>
<dbReference type="EMBL" id="KF669652">
    <property type="protein sequence ID" value="AGY47509.1"/>
    <property type="molecule type" value="Genomic_DNA"/>
</dbReference>
<keyword evidence="3" id="KW-1185">Reference proteome</keyword>
<dbReference type="GeneID" id="17960168"/>
<gene>
    <name evidence="2" type="ORF">Grass_244</name>
    <name evidence="1" type="ORF">Grass_3</name>
</gene>
<name>U5PUG5_BPGRA</name>
<reference evidence="2 3" key="1">
    <citation type="journal article" date="2013" name="Genome Announc.">
        <title>Complete Genome of Bacillus subtilis Myophage Grass.</title>
        <authorList>
            <person name="Miller S.Y."/>
            <person name="Colquhoun J.M."/>
            <person name="Perl A.L."/>
            <person name="Chamakura K.R."/>
            <person name="Kuty Everett G.F."/>
        </authorList>
    </citation>
    <scope>NUCLEOTIDE SEQUENCE [LARGE SCALE GENOMIC DNA]</scope>
</reference>
<protein>
    <submittedName>
        <fullName evidence="2">Uncharacterized protein</fullName>
    </submittedName>
</protein>
<dbReference type="OrthoDB" id="20614at10239"/>
<dbReference type="EMBL" id="KF669652">
    <property type="protein sequence ID" value="AGY47268.1"/>
    <property type="molecule type" value="Genomic_DNA"/>
</dbReference>
<dbReference type="KEGG" id="vg:17960168"/>